<evidence type="ECO:0000313" key="2">
    <source>
        <dbReference type="EMBL" id="MDC6407266.1"/>
    </source>
</evidence>
<organism evidence="2 3">
    <name type="scientific">Xylella fastidiosa subsp. multiplex</name>
    <dbReference type="NCBI Taxonomy" id="644357"/>
    <lineage>
        <taxon>Bacteria</taxon>
        <taxon>Pseudomonadati</taxon>
        <taxon>Pseudomonadota</taxon>
        <taxon>Gammaproteobacteria</taxon>
        <taxon>Lysobacterales</taxon>
        <taxon>Lysobacteraceae</taxon>
        <taxon>Xylella</taxon>
    </lineage>
</organism>
<evidence type="ECO:0000313" key="3">
    <source>
        <dbReference type="Proteomes" id="UP001220702"/>
    </source>
</evidence>
<evidence type="ECO:0000259" key="1">
    <source>
        <dbReference type="Pfam" id="PF18454"/>
    </source>
</evidence>
<dbReference type="InterPro" id="IPR041352">
    <property type="entry name" value="Mtd_N"/>
</dbReference>
<dbReference type="Pfam" id="PF18454">
    <property type="entry name" value="Mtd_N"/>
    <property type="match status" value="1"/>
</dbReference>
<feature type="domain" description="Major tropism determinant N-terminal" evidence="1">
    <location>
        <begin position="12"/>
        <end position="46"/>
    </location>
</feature>
<accession>A0AAW6HR44</accession>
<protein>
    <recommendedName>
        <fullName evidence="1">Major tropism determinant N-terminal domain-containing protein</fullName>
    </recommendedName>
</protein>
<sequence length="231" mass="24500">MADTLQYRFVVRRGRAATWRLRNERLLGGEFGLETDTGKLKIGDGLTAWNDLPYMKAGTPLGAANAGRGVMIDVSNPEVPVFSVPGFEGGAGIDITNGVITNTRAGIVLAGVVADYAHLPHRLTAGAAYLVSDDGLIYVYDGSAWPAEADGIDLRGGGGATMITLLEGDFKAWPNPVNNPSCKASVTLQRRSVTRPVQEARSRCLPLAVNAAMMRSCAPCKSVTPTLPLSW</sequence>
<dbReference type="Proteomes" id="UP001220702">
    <property type="component" value="Unassembled WGS sequence"/>
</dbReference>
<comment type="caution">
    <text evidence="2">The sequence shown here is derived from an EMBL/GenBank/DDBJ whole genome shotgun (WGS) entry which is preliminary data.</text>
</comment>
<reference evidence="2" key="2">
    <citation type="journal article" date="2023" name="Commun. Biol.">
        <title>Suspicions of two bridgehead invasions of Xylella fastidiosa subsp. multiplex in France.</title>
        <authorList>
            <person name="Dupas E."/>
            <person name="Durand K."/>
            <person name="Rieux A."/>
            <person name="Briand M."/>
            <person name="Pruvost O."/>
            <person name="Cunty A."/>
            <person name="Denance N."/>
            <person name="Donnadieu C."/>
            <person name="Legendre B."/>
            <person name="Lopez-Roques C."/>
            <person name="Cesbron S."/>
            <person name="Ravigne V."/>
            <person name="Jacques M.A."/>
        </authorList>
    </citation>
    <scope>NUCLEOTIDE SEQUENCE</scope>
    <source>
        <strain evidence="2">CFBP8070</strain>
    </source>
</reference>
<dbReference type="EMBL" id="JAJKGN010000001">
    <property type="protein sequence ID" value="MDC6407266.1"/>
    <property type="molecule type" value="Genomic_DNA"/>
</dbReference>
<reference evidence="2" key="1">
    <citation type="submission" date="2021-11" db="EMBL/GenBank/DDBJ databases">
        <authorList>
            <person name="Denance N."/>
            <person name="Briand M."/>
            <person name="Dupas E."/>
            <person name="Durand K."/>
            <person name="Legendre B."/>
            <person name="Cunty A."/>
            <person name="Donnadieu C."/>
            <person name="Lopez Roques C."/>
            <person name="Cesbron S."/>
            <person name="Jacques M.A."/>
        </authorList>
    </citation>
    <scope>NUCLEOTIDE SEQUENCE</scope>
    <source>
        <strain evidence="2">CFBP8070</strain>
    </source>
</reference>
<name>A0AAW6HR44_XYLFS</name>
<gene>
    <name evidence="2" type="ORF">LOK82_00665</name>
</gene>
<dbReference type="AlphaFoldDB" id="A0AAW6HR44"/>
<dbReference type="SUPFAM" id="SSF69349">
    <property type="entry name" value="Phage fibre proteins"/>
    <property type="match status" value="1"/>
</dbReference>
<proteinExistence type="predicted"/>